<name>A0AAU9K7Y9_9CILI</name>
<dbReference type="Proteomes" id="UP001162131">
    <property type="component" value="Unassembled WGS sequence"/>
</dbReference>
<dbReference type="InterPro" id="IPR013083">
    <property type="entry name" value="Znf_RING/FYVE/PHD"/>
</dbReference>
<dbReference type="SUPFAM" id="SSF57850">
    <property type="entry name" value="RING/U-box"/>
    <property type="match status" value="1"/>
</dbReference>
<accession>A0AAU9K7Y9</accession>
<reference evidence="1" key="1">
    <citation type="submission" date="2021-09" db="EMBL/GenBank/DDBJ databases">
        <authorList>
            <consortium name="AG Swart"/>
            <person name="Singh M."/>
            <person name="Singh A."/>
            <person name="Seah K."/>
            <person name="Emmerich C."/>
        </authorList>
    </citation>
    <scope>NUCLEOTIDE SEQUENCE</scope>
    <source>
        <strain evidence="1">ATCC30299</strain>
    </source>
</reference>
<dbReference type="Gene3D" id="3.30.40.10">
    <property type="entry name" value="Zinc/RING finger domain, C3HC4 (zinc finger)"/>
    <property type="match status" value="1"/>
</dbReference>
<comment type="caution">
    <text evidence="1">The sequence shown here is derived from an EMBL/GenBank/DDBJ whole genome shotgun (WGS) entry which is preliminary data.</text>
</comment>
<gene>
    <name evidence="1" type="ORF">BSTOLATCC_MIC65164</name>
</gene>
<evidence type="ECO:0000313" key="2">
    <source>
        <dbReference type="Proteomes" id="UP001162131"/>
    </source>
</evidence>
<protein>
    <recommendedName>
        <fullName evidence="3">RING-type domain-containing protein</fullName>
    </recommendedName>
</protein>
<evidence type="ECO:0008006" key="3">
    <source>
        <dbReference type="Google" id="ProtNLM"/>
    </source>
</evidence>
<sequence length="210" mass="23700">MNPNPLACPKCTLRFDTENHLPLVLPCGDSFCMACIVSNPFPFFECNRCGKSTELSLAKIKDMPKNNAIIELLPYSFQGLNNFASLSISEPTNTPPRSKFQSPISEPFFHSFTPGPSSRVLKYEETPGSSENIHYLSWQGYRSPYSTEHTQKINPFRTPSTTAPSTPIKMTSPNSISLKCKRLGCTNDRYYMDGQVFEYCSINCYNQDNF</sequence>
<dbReference type="AlphaFoldDB" id="A0AAU9K7Y9"/>
<organism evidence="1 2">
    <name type="scientific">Blepharisma stoltei</name>
    <dbReference type="NCBI Taxonomy" id="1481888"/>
    <lineage>
        <taxon>Eukaryota</taxon>
        <taxon>Sar</taxon>
        <taxon>Alveolata</taxon>
        <taxon>Ciliophora</taxon>
        <taxon>Postciliodesmatophora</taxon>
        <taxon>Heterotrichea</taxon>
        <taxon>Heterotrichida</taxon>
        <taxon>Blepharismidae</taxon>
        <taxon>Blepharisma</taxon>
    </lineage>
</organism>
<evidence type="ECO:0000313" key="1">
    <source>
        <dbReference type="EMBL" id="CAG9335844.1"/>
    </source>
</evidence>
<keyword evidence="2" id="KW-1185">Reference proteome</keyword>
<dbReference type="EMBL" id="CAJZBQ010000063">
    <property type="protein sequence ID" value="CAG9335844.1"/>
    <property type="molecule type" value="Genomic_DNA"/>
</dbReference>
<proteinExistence type="predicted"/>